<evidence type="ECO:0000313" key="1">
    <source>
        <dbReference type="EMBL" id="MFC3155211.1"/>
    </source>
</evidence>
<dbReference type="PANTHER" id="PTHR13774">
    <property type="entry name" value="PHENAZINE BIOSYNTHESIS PROTEIN"/>
    <property type="match status" value="1"/>
</dbReference>
<dbReference type="EMBL" id="JBHRTL010000006">
    <property type="protein sequence ID" value="MFC3155211.1"/>
    <property type="molecule type" value="Genomic_DNA"/>
</dbReference>
<sequence length="255" mass="28621">MIVDSFCGAGARGNRHHIVALDTSTLDTGKNIEAQIWQQALKPHANTLVLWQQNDCWHARFFDCGHPVLRCGSGNIAVAAYLYTHEFHNTFNLTLHTAAGAVTVGVDNKGAYYCDRPCPVSAKDDPARWTHLCQTPVSTAVRMGGRQDYTLLLLPDPQALSQLRLRARALKLYSARSVIALAPAHRYWHLRYFAPQYGVPEDAATGSACVQASSYLARITHHRRFSFNQRSRARGIIHTEKRPHEVIVRGSYRLY</sequence>
<gene>
    <name evidence="1" type="ORF">ACFOEB_08365</name>
</gene>
<dbReference type="Gene3D" id="3.10.310.10">
    <property type="entry name" value="Diaminopimelate Epimerase, Chain A, domain 1"/>
    <property type="match status" value="2"/>
</dbReference>
<evidence type="ECO:0000313" key="2">
    <source>
        <dbReference type="Proteomes" id="UP001595548"/>
    </source>
</evidence>
<dbReference type="Pfam" id="PF02567">
    <property type="entry name" value="PhzC-PhzF"/>
    <property type="match status" value="1"/>
</dbReference>
<dbReference type="RefSeq" id="WP_339615420.1">
    <property type="nucleotide sequence ID" value="NZ_AP031500.1"/>
</dbReference>
<proteinExistence type="predicted"/>
<dbReference type="InterPro" id="IPR003719">
    <property type="entry name" value="Phenazine_PhzF-like"/>
</dbReference>
<protein>
    <submittedName>
        <fullName evidence="1">PhzF family phenazine biosynthesis protein</fullName>
    </submittedName>
</protein>
<reference evidence="2" key="1">
    <citation type="journal article" date="2019" name="Int. J. Syst. Evol. Microbiol.">
        <title>The Global Catalogue of Microorganisms (GCM) 10K type strain sequencing project: providing services to taxonomists for standard genome sequencing and annotation.</title>
        <authorList>
            <consortium name="The Broad Institute Genomics Platform"/>
            <consortium name="The Broad Institute Genome Sequencing Center for Infectious Disease"/>
            <person name="Wu L."/>
            <person name="Ma J."/>
        </authorList>
    </citation>
    <scope>NUCLEOTIDE SEQUENCE [LARGE SCALE GENOMIC DNA]</scope>
    <source>
        <strain evidence="2">KCTC 52141</strain>
    </source>
</reference>
<organism evidence="1 2">
    <name type="scientific">Gilvimarinus japonicus</name>
    <dbReference type="NCBI Taxonomy" id="1796469"/>
    <lineage>
        <taxon>Bacteria</taxon>
        <taxon>Pseudomonadati</taxon>
        <taxon>Pseudomonadota</taxon>
        <taxon>Gammaproteobacteria</taxon>
        <taxon>Cellvibrionales</taxon>
        <taxon>Cellvibrionaceae</taxon>
        <taxon>Gilvimarinus</taxon>
    </lineage>
</organism>
<dbReference type="Proteomes" id="UP001595548">
    <property type="component" value="Unassembled WGS sequence"/>
</dbReference>
<keyword evidence="2" id="KW-1185">Reference proteome</keyword>
<comment type="caution">
    <text evidence="1">The sequence shown here is derived from an EMBL/GenBank/DDBJ whole genome shotgun (WGS) entry which is preliminary data.</text>
</comment>
<name>A0ABV7HRI8_9GAMM</name>
<accession>A0ABV7HRI8</accession>
<dbReference type="SUPFAM" id="SSF54506">
    <property type="entry name" value="Diaminopimelate epimerase-like"/>
    <property type="match status" value="1"/>
</dbReference>